<dbReference type="InterPro" id="IPR036188">
    <property type="entry name" value="FAD/NAD-bd_sf"/>
</dbReference>
<dbReference type="RefSeq" id="WP_041978714.1">
    <property type="nucleotide sequence ID" value="NZ_CBXV010000008.1"/>
</dbReference>
<dbReference type="InterPro" id="IPR050407">
    <property type="entry name" value="Geranylgeranyl_reductase"/>
</dbReference>
<dbReference type="OrthoDB" id="9806565at2"/>
<dbReference type="AlphaFoldDB" id="A0A0B6X3Q1"/>
<dbReference type="Pfam" id="PF01494">
    <property type="entry name" value="FAD_binding_3"/>
    <property type="match status" value="1"/>
</dbReference>
<name>A0A0B6X3Q1_9BACT</name>
<evidence type="ECO:0000259" key="1">
    <source>
        <dbReference type="Pfam" id="PF01494"/>
    </source>
</evidence>
<keyword evidence="3" id="KW-1185">Reference proteome</keyword>
<dbReference type="PANTHER" id="PTHR42685:SF22">
    <property type="entry name" value="CONDITIONED MEDIUM FACTOR RECEPTOR 1"/>
    <property type="match status" value="1"/>
</dbReference>
<gene>
    <name evidence="2" type="ORF">PYK22_03163</name>
</gene>
<protein>
    <submittedName>
        <fullName evidence="2">Flavin-dependent dehydrogenase</fullName>
    </submittedName>
</protein>
<accession>A0A0B6X3Q1</accession>
<sequence length="390" mass="42958">MSPEAEVIIIGGGPAGASLAIRLAQWGLDVAVFEERRFPRHKLCGEFISPECFYHFAQFGLRERMERAGGTELRETVFYSPRGRSFVIPNEWFGGPALGLSRARMDDLLLARARDVGARVYLQTRAIEAIEDDGRIVGVITRGADGVRQMRARLIVDATGKRRAIARKLERRGARNGPSRRALIAFKAHLRSAQPARATCEIYFYRGGYGGLSPIEDGLCNLCFIVSAGDVRACAGDVPRLVRELICVNPRAAQTLRDAEPVTPWSSVSIERFGPLELAPAENLLVVGDAASFIDPFTGSGILLALENSALLARILKGWWQSDAESWEELACAYRSAYEARFGWRLRWSAALRRLIHVPPSLLEIGAAFFGMGALRRAVARATRASRLCS</sequence>
<dbReference type="PANTHER" id="PTHR42685">
    <property type="entry name" value="GERANYLGERANYL DIPHOSPHATE REDUCTASE"/>
    <property type="match status" value="1"/>
</dbReference>
<evidence type="ECO:0000313" key="2">
    <source>
        <dbReference type="EMBL" id="CDM67114.1"/>
    </source>
</evidence>
<dbReference type="Gene3D" id="3.50.50.60">
    <property type="entry name" value="FAD/NAD(P)-binding domain"/>
    <property type="match status" value="1"/>
</dbReference>
<proteinExistence type="predicted"/>
<reference evidence="2 3" key="1">
    <citation type="submission" date="2013-12" db="EMBL/GenBank/DDBJ databases">
        <authorList>
            <person name="Stott M."/>
        </authorList>
    </citation>
    <scope>NUCLEOTIDE SEQUENCE [LARGE SCALE GENOMIC DNA]</scope>
    <source>
        <strain evidence="2 3">K22</strain>
    </source>
</reference>
<dbReference type="PRINTS" id="PR00420">
    <property type="entry name" value="RNGMNOXGNASE"/>
</dbReference>
<feature type="domain" description="FAD-binding" evidence="1">
    <location>
        <begin position="4"/>
        <end position="321"/>
    </location>
</feature>
<dbReference type="GO" id="GO:0071949">
    <property type="term" value="F:FAD binding"/>
    <property type="evidence" value="ECO:0007669"/>
    <property type="project" value="InterPro"/>
</dbReference>
<dbReference type="EMBL" id="CBXV010000008">
    <property type="protein sequence ID" value="CDM67114.1"/>
    <property type="molecule type" value="Genomic_DNA"/>
</dbReference>
<evidence type="ECO:0000313" key="3">
    <source>
        <dbReference type="Proteomes" id="UP000031518"/>
    </source>
</evidence>
<dbReference type="SUPFAM" id="SSF51905">
    <property type="entry name" value="FAD/NAD(P)-binding domain"/>
    <property type="match status" value="1"/>
</dbReference>
<dbReference type="InterPro" id="IPR002938">
    <property type="entry name" value="FAD-bd"/>
</dbReference>
<dbReference type="Proteomes" id="UP000031518">
    <property type="component" value="Unassembled WGS sequence"/>
</dbReference>
<organism evidence="2 3">
    <name type="scientific">Pyrinomonas methylaliphatogenes</name>
    <dbReference type="NCBI Taxonomy" id="454194"/>
    <lineage>
        <taxon>Bacteria</taxon>
        <taxon>Pseudomonadati</taxon>
        <taxon>Acidobacteriota</taxon>
        <taxon>Blastocatellia</taxon>
        <taxon>Blastocatellales</taxon>
        <taxon>Pyrinomonadaceae</taxon>
        <taxon>Pyrinomonas</taxon>
    </lineage>
</organism>
<reference evidence="2 3" key="2">
    <citation type="submission" date="2015-01" db="EMBL/GenBank/DDBJ databases">
        <title>Complete genome sequence of Pyrinomonas methylaliphatogenes type strain K22T.</title>
        <authorList>
            <person name="Lee K.C.Y."/>
            <person name="Power J.F."/>
            <person name="Dunfield P.F."/>
            <person name="Morgan X.C."/>
            <person name="Huttenhower C."/>
            <person name="Stott M.B."/>
        </authorList>
    </citation>
    <scope>NUCLEOTIDE SEQUENCE [LARGE SCALE GENOMIC DNA]</scope>
    <source>
        <strain evidence="2 3">K22</strain>
    </source>
</reference>
<dbReference type="STRING" id="454194.PYK22_03163"/>